<dbReference type="InterPro" id="IPR003380">
    <property type="entry name" value="SKI/SNO/DAC"/>
</dbReference>
<dbReference type="OrthoDB" id="10014624at2759"/>
<feature type="region of interest" description="Disordered" evidence="1">
    <location>
        <begin position="516"/>
        <end position="573"/>
    </location>
</feature>
<feature type="compositionally biased region" description="Pro residues" evidence="1">
    <location>
        <begin position="489"/>
        <end position="499"/>
    </location>
</feature>
<dbReference type="PANTHER" id="PTHR23187:SF4">
    <property type="entry name" value="SKI_DACH DOMAIN-CONTAINING PROTEIN 1"/>
    <property type="match status" value="1"/>
</dbReference>
<dbReference type="AlphaFoldDB" id="A0A8B9JKX9"/>
<accession>A0A8B9JKX9</accession>
<feature type="region of interest" description="Disordered" evidence="1">
    <location>
        <begin position="190"/>
        <end position="264"/>
    </location>
</feature>
<dbReference type="InterPro" id="IPR037000">
    <property type="entry name" value="Ski_DNA-bd_sf"/>
</dbReference>
<feature type="compositionally biased region" description="Low complexity" evidence="1">
    <location>
        <begin position="190"/>
        <end position="222"/>
    </location>
</feature>
<feature type="compositionally biased region" description="Low complexity" evidence="1">
    <location>
        <begin position="254"/>
        <end position="264"/>
    </location>
</feature>
<dbReference type="GeneID" id="103028478"/>
<dbReference type="PANTHER" id="PTHR23187">
    <property type="entry name" value="FLJ44216 PROTEIN-RELATED"/>
    <property type="match status" value="1"/>
</dbReference>
<dbReference type="KEGG" id="amex:103028478"/>
<feature type="domain" description="SKI/SNO/DAC" evidence="2">
    <location>
        <begin position="10"/>
        <end position="95"/>
    </location>
</feature>
<feature type="compositionally biased region" description="Acidic residues" evidence="1">
    <location>
        <begin position="223"/>
        <end position="237"/>
    </location>
</feature>
<feature type="compositionally biased region" description="Basic and acidic residues" evidence="1">
    <location>
        <begin position="544"/>
        <end position="556"/>
    </location>
</feature>
<dbReference type="Gene3D" id="3.10.260.20">
    <property type="entry name" value="Ski"/>
    <property type="match status" value="1"/>
</dbReference>
<organism evidence="3 4">
    <name type="scientific">Astyanax mexicanus</name>
    <name type="common">Blind cave fish</name>
    <name type="synonym">Astyanax fasciatus mexicanus</name>
    <dbReference type="NCBI Taxonomy" id="7994"/>
    <lineage>
        <taxon>Eukaryota</taxon>
        <taxon>Metazoa</taxon>
        <taxon>Chordata</taxon>
        <taxon>Craniata</taxon>
        <taxon>Vertebrata</taxon>
        <taxon>Euteleostomi</taxon>
        <taxon>Actinopterygii</taxon>
        <taxon>Neopterygii</taxon>
        <taxon>Teleostei</taxon>
        <taxon>Ostariophysi</taxon>
        <taxon>Characiformes</taxon>
        <taxon>Characoidei</taxon>
        <taxon>Acestrorhamphidae</taxon>
        <taxon>Acestrorhamphinae</taxon>
        <taxon>Astyanax</taxon>
    </lineage>
</organism>
<dbReference type="InterPro" id="IPR009061">
    <property type="entry name" value="DNA-bd_dom_put_sf"/>
</dbReference>
<evidence type="ECO:0000313" key="4">
    <source>
        <dbReference type="Proteomes" id="UP000694621"/>
    </source>
</evidence>
<sequence length="643" mass="71138">MGDVEFGFEEMQGVRLGYLVIQGKQMFALSQVFTDLLKNIPRTTVHKRMDHLNVQKHRCDLRQLRKLKALNSVAFHAAKCTLISREDVEALYVSCKTERVGGGKWKAREREEEPVQKPVWPCWGSAERALPRLYGATFGHHHTGLCSRVGKRAPKTKRRHREARCWGREARQLVLLPGCCAPESCCSSSDSESTSSNNDSDFGSSLSTSSTSGTSTSTNSGTSDEEDEDEEEDEEECISCSSDDNSSDEEDSSDSSSASSHVSSQSIRFRRARLAKAPLLLQPTFRYRESERPKAPRQLDVDVASWRRAVGACLSGRTSHAPPLHLHFAHQLPKTTETARSGAGVGTVGFPYGAPRANGTSFLGLSSKFHSAFIPSPDHIQNKDNALPHKTEHAPFTLTDTKLPSSPTPKLTAKEIKTEGKESSALASDHDRGAFQFNHVKIKVEDPLDDYEYTSQCLSPLSKTNGVDGSCSKEDFVEKELCKDASKTTPPPPLPPPLNQEPSSTLDIHCAENGEYKNGERVRRSHRVPMWGRKAAKPSSTADRSPRCADHERSEEEWASQSKRRRATGGQTPCLKRPFNFMANFPSPPSLVVGSDGDLSPAYSLNSFRNKQLPHHSHPVWTWQLGACVVPPPLNQRLRKTIS</sequence>
<proteinExistence type="predicted"/>
<reference evidence="3" key="1">
    <citation type="submission" date="2025-08" db="UniProtKB">
        <authorList>
            <consortium name="Ensembl"/>
        </authorList>
    </citation>
    <scope>IDENTIFICATION</scope>
</reference>
<dbReference type="Pfam" id="PF15223">
    <property type="entry name" value="EPOP"/>
    <property type="match status" value="1"/>
</dbReference>
<evidence type="ECO:0000256" key="1">
    <source>
        <dbReference type="SAM" id="MobiDB-lite"/>
    </source>
</evidence>
<dbReference type="OMA" id="PVWKWQL"/>
<dbReference type="CTD" id="387640"/>
<name>A0A8B9JKX9_ASTMX</name>
<feature type="region of interest" description="Disordered" evidence="1">
    <location>
        <begin position="483"/>
        <end position="502"/>
    </location>
</feature>
<dbReference type="SUPFAM" id="SSF46955">
    <property type="entry name" value="Putative DNA-binding domain"/>
    <property type="match status" value="1"/>
</dbReference>
<dbReference type="CDD" id="cd21082">
    <property type="entry name" value="DHD_SKIDA1"/>
    <property type="match status" value="1"/>
</dbReference>
<dbReference type="InterPro" id="IPR027971">
    <property type="entry name" value="EPOP"/>
</dbReference>
<evidence type="ECO:0000313" key="3">
    <source>
        <dbReference type="Ensembl" id="ENSAMXP00005023136.1"/>
    </source>
</evidence>
<dbReference type="Proteomes" id="UP000694621">
    <property type="component" value="Unplaced"/>
</dbReference>
<evidence type="ECO:0000259" key="2">
    <source>
        <dbReference type="Pfam" id="PF02437"/>
    </source>
</evidence>
<dbReference type="InterPro" id="IPR052119">
    <property type="entry name" value="ElonginBC-PRC2_ViralRestrict"/>
</dbReference>
<protein>
    <recommendedName>
        <fullName evidence="2">SKI/SNO/DAC domain-containing protein</fullName>
    </recommendedName>
</protein>
<dbReference type="Pfam" id="PF02437">
    <property type="entry name" value="Ski_Sno_DHD"/>
    <property type="match status" value="1"/>
</dbReference>
<dbReference type="Ensembl" id="ENSAMXT00005025558.1">
    <property type="protein sequence ID" value="ENSAMXP00005023136.1"/>
    <property type="gene ID" value="ENSAMXG00005011914.1"/>
</dbReference>